<gene>
    <name evidence="1" type="ORF">D0Z00_004000</name>
</gene>
<evidence type="ECO:0000313" key="1">
    <source>
        <dbReference type="EMBL" id="KAF5093559.1"/>
    </source>
</evidence>
<name>A0ACB6UZQ7_9ASCO</name>
<accession>A0ACB6UZQ7</accession>
<evidence type="ECO:0000313" key="2">
    <source>
        <dbReference type="Proteomes" id="UP000744676"/>
    </source>
</evidence>
<sequence length="226" mass="24789">MSDQLFKKPIKISEPTIKISNNDPDADLTAFPARDSIQRASSSQTKPFVNQKVPPPVFIHKSKLPTSKTEALASGSLRPPPSTLNPPKSLMQYTSPAANARTPSSGSRLTPAATPRKKVALKPGYSAMDWAALRNSGKNLRGVDYPGIIRVTEEELKAHKTRDDCWTVLGGRVYNLTPYMPFHPGGEKILMAIAGKDGTGLFMRTHSWVNFENMLDRCLVGVYVPN</sequence>
<organism evidence="1 2">
    <name type="scientific">Geotrichum galactomycetum</name>
    <dbReference type="NCBI Taxonomy" id="27317"/>
    <lineage>
        <taxon>Eukaryota</taxon>
        <taxon>Fungi</taxon>
        <taxon>Dikarya</taxon>
        <taxon>Ascomycota</taxon>
        <taxon>Saccharomycotina</taxon>
        <taxon>Dipodascomycetes</taxon>
        <taxon>Dipodascales</taxon>
        <taxon>Dipodascaceae</taxon>
        <taxon>Geotrichum</taxon>
    </lineage>
</organism>
<dbReference type="EMBL" id="QVQA01000222">
    <property type="protein sequence ID" value="KAF5093559.1"/>
    <property type="molecule type" value="Genomic_DNA"/>
</dbReference>
<dbReference type="Proteomes" id="UP000744676">
    <property type="component" value="Unassembled WGS sequence"/>
</dbReference>
<comment type="caution">
    <text evidence="1">The sequence shown here is derived from an EMBL/GenBank/DDBJ whole genome shotgun (WGS) entry which is preliminary data.</text>
</comment>
<keyword evidence="2" id="KW-1185">Reference proteome</keyword>
<protein>
    <submittedName>
        <fullName evidence="1">Uncharacterized protein</fullName>
    </submittedName>
</protein>
<proteinExistence type="predicted"/>
<reference evidence="1 2" key="1">
    <citation type="journal article" date="2020" name="Front. Microbiol.">
        <title>Phenotypic and Genetic Characterization of the Cheese Ripening Yeast Geotrichum candidum.</title>
        <authorList>
            <person name="Perkins V."/>
            <person name="Vignola S."/>
            <person name="Lessard M.H."/>
            <person name="Plante P.L."/>
            <person name="Corbeil J."/>
            <person name="Dugat-Bony E."/>
            <person name="Frenette M."/>
            <person name="Labrie S."/>
        </authorList>
    </citation>
    <scope>NUCLEOTIDE SEQUENCE [LARGE SCALE GENOMIC DNA]</scope>
    <source>
        <strain evidence="1 2">LMA-1147</strain>
    </source>
</reference>